<keyword evidence="4" id="KW-1185">Reference proteome</keyword>
<feature type="domain" description="AAA" evidence="1">
    <location>
        <begin position="18"/>
        <end position="134"/>
    </location>
</feature>
<evidence type="ECO:0000259" key="1">
    <source>
        <dbReference type="Pfam" id="PF13173"/>
    </source>
</evidence>
<dbReference type="AlphaFoldDB" id="A0A1I2ER96"/>
<dbReference type="STRING" id="385682.SAMN05444380_1248"/>
<organism evidence="3 4">
    <name type="scientific">Thermophagus xiamenensis</name>
    <dbReference type="NCBI Taxonomy" id="385682"/>
    <lineage>
        <taxon>Bacteria</taxon>
        <taxon>Pseudomonadati</taxon>
        <taxon>Bacteroidota</taxon>
        <taxon>Bacteroidia</taxon>
        <taxon>Marinilabiliales</taxon>
        <taxon>Marinilabiliaceae</taxon>
        <taxon>Thermophagus</taxon>
    </lineage>
</organism>
<feature type="domain" description="DUF4143" evidence="2">
    <location>
        <begin position="176"/>
        <end position="335"/>
    </location>
</feature>
<dbReference type="OrthoDB" id="9778168at2"/>
<dbReference type="InterPro" id="IPR041682">
    <property type="entry name" value="AAA_14"/>
</dbReference>
<dbReference type="InParanoid" id="A0A1I2ER96"/>
<dbReference type="PANTHER" id="PTHR43566">
    <property type="entry name" value="CONSERVED PROTEIN"/>
    <property type="match status" value="1"/>
</dbReference>
<dbReference type="SUPFAM" id="SSF52980">
    <property type="entry name" value="Restriction endonuclease-like"/>
    <property type="match status" value="1"/>
</dbReference>
<dbReference type="RefSeq" id="WP_010527449.1">
    <property type="nucleotide sequence ID" value="NZ_AFSL01000046.1"/>
</dbReference>
<dbReference type="InterPro" id="IPR027417">
    <property type="entry name" value="P-loop_NTPase"/>
</dbReference>
<evidence type="ECO:0000259" key="2">
    <source>
        <dbReference type="Pfam" id="PF13635"/>
    </source>
</evidence>
<sequence length="397" mass="45900">MYIPRTIEKKIKELSLKYPVITLTGPRQSGKSTLLQKSFPDYAYVSLEDPDIRLFAEEDPRSFLETYPEKTILDEVQRVPSLFSYLQTHVDRQNREGLYLLAGSHNFLLMQKISQSLAGRTAILKLLPFSHEEMRTVSLVDPNTDIEIFNGSYPRLYDKKIFPTDFYPYYLQTYIERDVQQIKNIGNLNKFVRFIKLCAGRIGQLLNLSSLANDCDIAVSTAQQWISVLEASYVIYLLPPNHKNYSKRVVKTPKLYFHDTGLACSLLSLTSSEQLINHYHRGALFENLVINEFFKFFTHRGMVPPFSFWRDKTGNEIDLIIEFNNRSIAIEIKSGKTLTPQYFSNLKKWSKLSETPINDLFVIYNGNQNIKTANGNLLAWQKLNINTIVKQAEVNRP</sequence>
<dbReference type="PANTHER" id="PTHR43566:SF2">
    <property type="entry name" value="DUF4143 DOMAIN-CONTAINING PROTEIN"/>
    <property type="match status" value="1"/>
</dbReference>
<dbReference type="EMBL" id="FONA01000024">
    <property type="protein sequence ID" value="SFE95355.1"/>
    <property type="molecule type" value="Genomic_DNA"/>
</dbReference>
<protein>
    <recommendedName>
        <fullName evidence="5">AAA+ ATPase domain-containing protein</fullName>
    </recommendedName>
</protein>
<dbReference type="SUPFAM" id="SSF52540">
    <property type="entry name" value="P-loop containing nucleoside triphosphate hydrolases"/>
    <property type="match status" value="1"/>
</dbReference>
<dbReference type="InterPro" id="IPR011335">
    <property type="entry name" value="Restrct_endonuc-II-like"/>
</dbReference>
<name>A0A1I2ER96_9BACT</name>
<dbReference type="eggNOG" id="COG1373">
    <property type="taxonomic scope" value="Bacteria"/>
</dbReference>
<reference evidence="3 4" key="1">
    <citation type="submission" date="2016-10" db="EMBL/GenBank/DDBJ databases">
        <authorList>
            <person name="de Groot N.N."/>
        </authorList>
    </citation>
    <scope>NUCLEOTIDE SEQUENCE [LARGE SCALE GENOMIC DNA]</scope>
    <source>
        <strain evidence="3 4">DSM 19012</strain>
    </source>
</reference>
<proteinExistence type="predicted"/>
<evidence type="ECO:0008006" key="5">
    <source>
        <dbReference type="Google" id="ProtNLM"/>
    </source>
</evidence>
<dbReference type="Pfam" id="PF13635">
    <property type="entry name" value="DUF4143"/>
    <property type="match status" value="1"/>
</dbReference>
<evidence type="ECO:0000313" key="4">
    <source>
        <dbReference type="Proteomes" id="UP000181976"/>
    </source>
</evidence>
<dbReference type="InterPro" id="IPR025420">
    <property type="entry name" value="DUF4143"/>
</dbReference>
<accession>A0A1I2ER96</accession>
<dbReference type="Pfam" id="PF13173">
    <property type="entry name" value="AAA_14"/>
    <property type="match status" value="1"/>
</dbReference>
<gene>
    <name evidence="3" type="ORF">SAMN05444380_1248</name>
</gene>
<evidence type="ECO:0000313" key="3">
    <source>
        <dbReference type="EMBL" id="SFE95355.1"/>
    </source>
</evidence>
<dbReference type="Proteomes" id="UP000181976">
    <property type="component" value="Unassembled WGS sequence"/>
</dbReference>